<feature type="domain" description="HTH lysR-type" evidence="5">
    <location>
        <begin position="1"/>
        <end position="58"/>
    </location>
</feature>
<comment type="similarity">
    <text evidence="1">Belongs to the LysR transcriptional regulatory family.</text>
</comment>
<evidence type="ECO:0000313" key="6">
    <source>
        <dbReference type="EMBL" id="SUB75313.1"/>
    </source>
</evidence>
<dbReference type="Pfam" id="PF00126">
    <property type="entry name" value="HTH_1"/>
    <property type="match status" value="1"/>
</dbReference>
<evidence type="ECO:0000256" key="1">
    <source>
        <dbReference type="ARBA" id="ARBA00009437"/>
    </source>
</evidence>
<dbReference type="PROSITE" id="PS50931">
    <property type="entry name" value="HTH_LYSR"/>
    <property type="match status" value="1"/>
</dbReference>
<evidence type="ECO:0000313" key="7">
    <source>
        <dbReference type="Proteomes" id="UP000254777"/>
    </source>
</evidence>
<dbReference type="CDD" id="cd05466">
    <property type="entry name" value="PBP2_LTTR_substrate"/>
    <property type="match status" value="1"/>
</dbReference>
<accession>A0A379DDG5</accession>
<keyword evidence="2" id="KW-0805">Transcription regulation</keyword>
<dbReference type="SUPFAM" id="SSF46785">
    <property type="entry name" value="Winged helix' DNA-binding domain"/>
    <property type="match status" value="1"/>
</dbReference>
<dbReference type="GO" id="GO:0003700">
    <property type="term" value="F:DNA-binding transcription factor activity"/>
    <property type="evidence" value="ECO:0007669"/>
    <property type="project" value="InterPro"/>
</dbReference>
<keyword evidence="4" id="KW-0804">Transcription</keyword>
<evidence type="ECO:0000259" key="5">
    <source>
        <dbReference type="PROSITE" id="PS50931"/>
    </source>
</evidence>
<dbReference type="Gene3D" id="1.10.10.10">
    <property type="entry name" value="Winged helix-like DNA-binding domain superfamily/Winged helix DNA-binding domain"/>
    <property type="match status" value="1"/>
</dbReference>
<dbReference type="InterPro" id="IPR005119">
    <property type="entry name" value="LysR_subst-bd"/>
</dbReference>
<sequence>MDTRYYNYIITIANTGNFSKAAELLYVSQPTLSKFISSMENKLGVKFFEKINGKFVPTPYGKAYIEYGQKILQLESELKNSINDISNLRKGTLSLAITPTRDLYILPLILPEFRKVYPNFNIDILEESIDKIESSILENKSKIGIYIADEQNKHLHYEILDEEEVVICVCKDFKYIEFAEKKDGFKFPWIDLKLLKDETFFISNPNTAKLGKLSKLYFSECNIEPKTVVIKNMETRLRLASIGEGIAFTYDIGEKFFKSFEKTPVFLSIGNVKRCNKFVVSSLKNVHLDKAHSDFIKITKELLGCYK</sequence>
<dbReference type="GO" id="GO:0003677">
    <property type="term" value="F:DNA binding"/>
    <property type="evidence" value="ECO:0007669"/>
    <property type="project" value="UniProtKB-KW"/>
</dbReference>
<organism evidence="6 7">
    <name type="scientific">Peptoniphilus indolicus</name>
    <dbReference type="NCBI Taxonomy" id="33030"/>
    <lineage>
        <taxon>Bacteria</taxon>
        <taxon>Bacillati</taxon>
        <taxon>Bacillota</taxon>
        <taxon>Tissierellia</taxon>
        <taxon>Tissierellales</taxon>
        <taxon>Peptoniphilaceae</taxon>
        <taxon>Peptoniphilus</taxon>
    </lineage>
</organism>
<protein>
    <submittedName>
        <fullName evidence="6">Cyn operon transcriptional activator</fullName>
    </submittedName>
</protein>
<dbReference type="Gene3D" id="3.40.190.290">
    <property type="match status" value="1"/>
</dbReference>
<dbReference type="EMBL" id="UGTH01000001">
    <property type="protein sequence ID" value="SUB75313.1"/>
    <property type="molecule type" value="Genomic_DNA"/>
</dbReference>
<dbReference type="InterPro" id="IPR000847">
    <property type="entry name" value="LysR_HTH_N"/>
</dbReference>
<dbReference type="Proteomes" id="UP000254777">
    <property type="component" value="Unassembled WGS sequence"/>
</dbReference>
<proteinExistence type="inferred from homology"/>
<dbReference type="PANTHER" id="PTHR30126">
    <property type="entry name" value="HTH-TYPE TRANSCRIPTIONAL REGULATOR"/>
    <property type="match status" value="1"/>
</dbReference>
<name>A0A379DDG5_9FIRM</name>
<dbReference type="AlphaFoldDB" id="A0A379DDG5"/>
<dbReference type="InterPro" id="IPR036390">
    <property type="entry name" value="WH_DNA-bd_sf"/>
</dbReference>
<dbReference type="RefSeq" id="WP_115312083.1">
    <property type="nucleotide sequence ID" value="NZ_UGTH01000001.1"/>
</dbReference>
<keyword evidence="3" id="KW-0238">DNA-binding</keyword>
<dbReference type="Pfam" id="PF03466">
    <property type="entry name" value="LysR_substrate"/>
    <property type="match status" value="1"/>
</dbReference>
<evidence type="ECO:0000256" key="3">
    <source>
        <dbReference type="ARBA" id="ARBA00023125"/>
    </source>
</evidence>
<gene>
    <name evidence="6" type="primary">cynR_1</name>
    <name evidence="6" type="ORF">NCTC11088_01102</name>
</gene>
<dbReference type="InterPro" id="IPR036388">
    <property type="entry name" value="WH-like_DNA-bd_sf"/>
</dbReference>
<dbReference type="SUPFAM" id="SSF53850">
    <property type="entry name" value="Periplasmic binding protein-like II"/>
    <property type="match status" value="1"/>
</dbReference>
<evidence type="ECO:0000256" key="2">
    <source>
        <dbReference type="ARBA" id="ARBA00023015"/>
    </source>
</evidence>
<reference evidence="6 7" key="1">
    <citation type="submission" date="2018-06" db="EMBL/GenBank/DDBJ databases">
        <authorList>
            <consortium name="Pathogen Informatics"/>
            <person name="Doyle S."/>
        </authorList>
    </citation>
    <scope>NUCLEOTIDE SEQUENCE [LARGE SCALE GENOMIC DNA]</scope>
    <source>
        <strain evidence="6 7">NCTC11088</strain>
    </source>
</reference>
<dbReference type="PRINTS" id="PR00039">
    <property type="entry name" value="HTHLYSR"/>
</dbReference>
<evidence type="ECO:0000256" key="4">
    <source>
        <dbReference type="ARBA" id="ARBA00023163"/>
    </source>
</evidence>